<accession>C6T957</accession>
<proteinExistence type="evidence at transcript level"/>
<dbReference type="AlphaFoldDB" id="C6T957"/>
<evidence type="ECO:0000256" key="1">
    <source>
        <dbReference type="SAM" id="MobiDB-lite"/>
    </source>
</evidence>
<name>C6T957_SOYBN</name>
<sequence length="106" mass="12348">MALCASSYASEGSGPSGTPGCRSHTHNDPIPATFSARGTPLLHPDLVFLRAFSSFYWWQCHFQCREKAQKWELTMEISYWLTWYSMMASALMMWYMMIIRPKKRNK</sequence>
<keyword evidence="2" id="KW-0812">Transmembrane</keyword>
<protein>
    <submittedName>
        <fullName evidence="3">Uncharacterized protein</fullName>
    </submittedName>
</protein>
<reference evidence="3" key="1">
    <citation type="submission" date="2009-08" db="EMBL/GenBank/DDBJ databases">
        <authorList>
            <person name="Cheung F."/>
            <person name="Xiao Y."/>
            <person name="Chan A."/>
            <person name="Moskal W."/>
            <person name="Town C.D."/>
        </authorList>
    </citation>
    <scope>NUCLEOTIDE SEQUENCE</scope>
</reference>
<organism evidence="3">
    <name type="scientific">Glycine max</name>
    <name type="common">Soybean</name>
    <name type="synonym">Glycine hispida</name>
    <dbReference type="NCBI Taxonomy" id="3847"/>
    <lineage>
        <taxon>Eukaryota</taxon>
        <taxon>Viridiplantae</taxon>
        <taxon>Streptophyta</taxon>
        <taxon>Embryophyta</taxon>
        <taxon>Tracheophyta</taxon>
        <taxon>Spermatophyta</taxon>
        <taxon>Magnoliopsida</taxon>
        <taxon>eudicotyledons</taxon>
        <taxon>Gunneridae</taxon>
        <taxon>Pentapetalae</taxon>
        <taxon>rosids</taxon>
        <taxon>fabids</taxon>
        <taxon>Fabales</taxon>
        <taxon>Fabaceae</taxon>
        <taxon>Papilionoideae</taxon>
        <taxon>50 kb inversion clade</taxon>
        <taxon>NPAAA clade</taxon>
        <taxon>indigoferoid/millettioid clade</taxon>
        <taxon>Phaseoleae</taxon>
        <taxon>Glycine</taxon>
        <taxon>Glycine subgen. Soja</taxon>
    </lineage>
</organism>
<feature type="region of interest" description="Disordered" evidence="1">
    <location>
        <begin position="1"/>
        <end position="25"/>
    </location>
</feature>
<keyword evidence="2" id="KW-1133">Transmembrane helix</keyword>
<evidence type="ECO:0000256" key="2">
    <source>
        <dbReference type="SAM" id="Phobius"/>
    </source>
</evidence>
<keyword evidence="2" id="KW-0472">Membrane</keyword>
<evidence type="ECO:0000313" key="3">
    <source>
        <dbReference type="EMBL" id="ACU18359.1"/>
    </source>
</evidence>
<feature type="transmembrane region" description="Helical" evidence="2">
    <location>
        <begin position="77"/>
        <end position="98"/>
    </location>
</feature>
<dbReference type="EMBL" id="BT094019">
    <property type="protein sequence ID" value="ACU18359.1"/>
    <property type="molecule type" value="mRNA"/>
</dbReference>